<dbReference type="Pfam" id="PF12680">
    <property type="entry name" value="SnoaL_2"/>
    <property type="match status" value="1"/>
</dbReference>
<evidence type="ECO:0000313" key="4">
    <source>
        <dbReference type="Proteomes" id="UP000000653"/>
    </source>
</evidence>
<dbReference type="InterPro" id="IPR037401">
    <property type="entry name" value="SnoaL-like"/>
</dbReference>
<sequence length="165" mass="18436">MLRIPLARLALPFLFASLSPFAAHTATAAPDTNVETAVTRQLERYEQALNASDVDAVMKLYARDPVFMPQHSLPAVGREAVRAAYRQVFAKIRLDIDFSIDEIRPLGPDWAFARTRSNGTVKVLGVDAPAGAEANQEVFLLHRENDGQWRFARYIFSTTNPPRQP</sequence>
<dbReference type="InterPro" id="IPR011944">
    <property type="entry name" value="Steroid_delta5-4_isomerase"/>
</dbReference>
<dbReference type="InterPro" id="IPR032710">
    <property type="entry name" value="NTF2-like_dom_sf"/>
</dbReference>
<dbReference type="HOGENOM" id="CLU_117712_0_0_6"/>
<organism evidence="3 4">
    <name type="scientific">Pseudomonas aeruginosa (strain UCBPP-PA14)</name>
    <dbReference type="NCBI Taxonomy" id="208963"/>
    <lineage>
        <taxon>Bacteria</taxon>
        <taxon>Pseudomonadati</taxon>
        <taxon>Pseudomonadota</taxon>
        <taxon>Gammaproteobacteria</taxon>
        <taxon>Pseudomonadales</taxon>
        <taxon>Pseudomonadaceae</taxon>
        <taxon>Pseudomonas</taxon>
    </lineage>
</organism>
<reference evidence="3 4" key="1">
    <citation type="journal article" date="2006" name="Genome Biol.">
        <title>Genomic analysis reveals that Pseudomonas aeruginosa virulence is combinatorial.</title>
        <authorList>
            <person name="Lee D.G."/>
            <person name="Urbach J.M."/>
            <person name="Wu G."/>
            <person name="Liberati N.T."/>
            <person name="Feinbaum R.L."/>
            <person name="Miyata S."/>
            <person name="Diggins L.T."/>
            <person name="He J."/>
            <person name="Saucier M."/>
            <person name="Deziel E."/>
            <person name="Friedman L."/>
            <person name="Li L."/>
            <person name="Grills G."/>
            <person name="Montgomery K."/>
            <person name="Kucherlapati R."/>
            <person name="Rahme L.G."/>
            <person name="Ausubel F.M."/>
        </authorList>
    </citation>
    <scope>NUCLEOTIDE SEQUENCE [LARGE SCALE GENOMIC DNA]</scope>
    <source>
        <strain evidence="3 4">UCBPP-PA14</strain>
    </source>
</reference>
<name>A0A0H2ZEZ1_PSEAB</name>
<dbReference type="EMBL" id="CP000438">
    <property type="protein sequence ID" value="ABJ13440.1"/>
    <property type="molecule type" value="Genomic_DNA"/>
</dbReference>
<evidence type="ECO:0000256" key="1">
    <source>
        <dbReference type="SAM" id="SignalP"/>
    </source>
</evidence>
<dbReference type="Gene3D" id="3.10.450.50">
    <property type="match status" value="1"/>
</dbReference>
<protein>
    <recommendedName>
        <fullName evidence="2">SnoaL-like domain-containing protein</fullName>
    </recommendedName>
</protein>
<dbReference type="SUPFAM" id="SSF54427">
    <property type="entry name" value="NTF2-like"/>
    <property type="match status" value="1"/>
</dbReference>
<feature type="domain" description="SnoaL-like" evidence="2">
    <location>
        <begin position="43"/>
        <end position="149"/>
    </location>
</feature>
<accession>A0A0H2ZEZ1</accession>
<dbReference type="KEGG" id="pau:PA14_10050"/>
<feature type="signal peptide" evidence="1">
    <location>
        <begin position="1"/>
        <end position="22"/>
    </location>
</feature>
<dbReference type="AlphaFoldDB" id="A0A0H2ZEZ1"/>
<feature type="chain" id="PRO_5030007709" description="SnoaL-like domain-containing protein" evidence="1">
    <location>
        <begin position="23"/>
        <end position="165"/>
    </location>
</feature>
<evidence type="ECO:0000259" key="2">
    <source>
        <dbReference type="Pfam" id="PF12680"/>
    </source>
</evidence>
<proteinExistence type="predicted"/>
<dbReference type="RefSeq" id="WP_003121898.1">
    <property type="nucleotide sequence ID" value="NC_008463.1"/>
</dbReference>
<dbReference type="BioCyc" id="PAER208963:G1G74-835-MONOMER"/>
<gene>
    <name evidence="3" type="ordered locus">PA14_10050</name>
</gene>
<keyword evidence="1" id="KW-0732">Signal</keyword>
<dbReference type="Proteomes" id="UP000000653">
    <property type="component" value="Chromosome"/>
</dbReference>
<evidence type="ECO:0000313" key="3">
    <source>
        <dbReference type="EMBL" id="ABJ13440.1"/>
    </source>
</evidence>
<dbReference type="NCBIfam" id="TIGR02246">
    <property type="entry name" value="SgcJ/EcaC family oxidoreductase"/>
    <property type="match status" value="1"/>
</dbReference>